<dbReference type="Pfam" id="PF12831">
    <property type="entry name" value="FAD_oxidored"/>
    <property type="match status" value="1"/>
</dbReference>
<dbReference type="GO" id="GO:0016491">
    <property type="term" value="F:oxidoreductase activity"/>
    <property type="evidence" value="ECO:0007669"/>
    <property type="project" value="UniProtKB-KW"/>
</dbReference>
<dbReference type="SUPFAM" id="SSF51905">
    <property type="entry name" value="FAD/NAD(P)-binding domain"/>
    <property type="match status" value="1"/>
</dbReference>
<dbReference type="OrthoDB" id="9780658at2"/>
<keyword evidence="7" id="KW-1185">Reference proteome</keyword>
<dbReference type="GO" id="GO:0051539">
    <property type="term" value="F:4 iron, 4 sulfur cluster binding"/>
    <property type="evidence" value="ECO:0007669"/>
    <property type="project" value="UniProtKB-KW"/>
</dbReference>
<keyword evidence="3" id="KW-0560">Oxidoreductase</keyword>
<dbReference type="Proteomes" id="UP000267017">
    <property type="component" value="Unassembled WGS sequence"/>
</dbReference>
<evidence type="ECO:0000256" key="3">
    <source>
        <dbReference type="ARBA" id="ARBA00023002"/>
    </source>
</evidence>
<reference evidence="6 7" key="1">
    <citation type="submission" date="2018-11" db="EMBL/GenBank/DDBJ databases">
        <title>Genome sequencing of Paenibacillus sp. KCOM 3021 (= ChDC PVNT-B20).</title>
        <authorList>
            <person name="Kook J.-K."/>
            <person name="Park S.-N."/>
            <person name="Lim Y.K."/>
        </authorList>
    </citation>
    <scope>NUCLEOTIDE SEQUENCE [LARGE SCALE GENOMIC DNA]</scope>
    <source>
        <strain evidence="6 7">KCOM 3021</strain>
    </source>
</reference>
<dbReference type="InterPro" id="IPR039650">
    <property type="entry name" value="HdrA-like"/>
</dbReference>
<dbReference type="EMBL" id="RRCN01000001">
    <property type="protein sequence ID" value="RRJ63415.1"/>
    <property type="molecule type" value="Genomic_DNA"/>
</dbReference>
<evidence type="ECO:0000256" key="1">
    <source>
        <dbReference type="ARBA" id="ARBA00022485"/>
    </source>
</evidence>
<organism evidence="6 7">
    <name type="scientific">Paenibacillus oralis</name>
    <dbReference type="NCBI Taxonomy" id="2490856"/>
    <lineage>
        <taxon>Bacteria</taxon>
        <taxon>Bacillati</taxon>
        <taxon>Bacillota</taxon>
        <taxon>Bacilli</taxon>
        <taxon>Bacillales</taxon>
        <taxon>Paenibacillaceae</taxon>
        <taxon>Paenibacillus</taxon>
    </lineage>
</organism>
<dbReference type="AlphaFoldDB" id="A0A3P3TZA0"/>
<gene>
    <name evidence="6" type="ORF">EHV15_11140</name>
</gene>
<dbReference type="PANTHER" id="PTHR43498">
    <property type="entry name" value="FERREDOXIN:COB-COM HETERODISULFIDE REDUCTASE SUBUNIT A"/>
    <property type="match status" value="1"/>
</dbReference>
<dbReference type="PANTHER" id="PTHR43498:SF1">
    <property type="entry name" value="COB--COM HETERODISULFIDE REDUCTASE IRON-SULFUR SUBUNIT A"/>
    <property type="match status" value="1"/>
</dbReference>
<dbReference type="Gene3D" id="3.50.50.60">
    <property type="entry name" value="FAD/NAD(P)-binding domain"/>
    <property type="match status" value="1"/>
</dbReference>
<dbReference type="InterPro" id="IPR036188">
    <property type="entry name" value="FAD/NAD-bd_sf"/>
</dbReference>
<evidence type="ECO:0000313" key="7">
    <source>
        <dbReference type="Proteomes" id="UP000267017"/>
    </source>
</evidence>
<dbReference type="GO" id="GO:0046872">
    <property type="term" value="F:metal ion binding"/>
    <property type="evidence" value="ECO:0007669"/>
    <property type="project" value="UniProtKB-KW"/>
</dbReference>
<sequence>MEKTRSIGGSTVNKSSTESYDVVVCGGGLAGVSAAVAAARLGASVCIIQDRPVFGGNSSSEVRVTTHGAAQFHAYARETGIISELLIEERAANHEPIRENGWTNSVWDMTIYDMMVSTPNLKFHLNTSVTEVEMDGPKSIRAVKTRVANAETELTIRGRVFIDCTGDGVVADMAGCEWRLGTESRGEFGELHAPLEASSDTMGSSIQLKAKDMGRPVPFRAPEWAVKHEDPAYFYNQGRHFYDLMAGFWWIEIGVPWHTIYGNEDIRHELTRHALGIWDWIKNGDPELKQRSANLALDWIGQVPGKRESRRIMGRYFMTEHDLLNLTVFPDEVAYGGWFIDLHTAGGLLAPTAEPASAEGYAETTEYAVKSYCGPYGIPLRIMLAKDAGNLMMAGRNVSVSHAALGTVRVMATTALMGQAAGTAAALALQKGIEVADVPDVCIKEVQQRLLRDGCFLPNVRNEDPADLARGAKAAASSAELVYGAGPESRDRTGGFRKAEKGFMEAAEPLMQRRGQWIAVGTAQIRSLSVCLSNGTDQPQTVEAELLPVRHIWDYRADAGTPLAKTKLTVPPGPGRWIEWPVNLTAADGLEPGTYVRLDLLANPGVEWHMAGTVLPGHVSAYEMGGGRMRRYRDGGTLSFRVEPPQPAYGAANVLSGVTRPYDYTNVWRSNPAEPLPQWAGLEWAEPQRIGRVELTFPGHLFREYHAYEPFYRDPQCPKDYAIEAFADGEWRELLRVQGNYQRRRTHDLPGGVTASRLRIVIHATNGDPSAAIAEIRCYES</sequence>
<evidence type="ECO:0000256" key="2">
    <source>
        <dbReference type="ARBA" id="ARBA00022723"/>
    </source>
</evidence>
<evidence type="ECO:0000256" key="5">
    <source>
        <dbReference type="ARBA" id="ARBA00023014"/>
    </source>
</evidence>
<evidence type="ECO:0000313" key="6">
    <source>
        <dbReference type="EMBL" id="RRJ63415.1"/>
    </source>
</evidence>
<evidence type="ECO:0000256" key="4">
    <source>
        <dbReference type="ARBA" id="ARBA00023004"/>
    </source>
</evidence>
<dbReference type="Gene3D" id="2.60.120.260">
    <property type="entry name" value="Galactose-binding domain-like"/>
    <property type="match status" value="1"/>
</dbReference>
<comment type="caution">
    <text evidence="6">The sequence shown here is derived from an EMBL/GenBank/DDBJ whole genome shotgun (WGS) entry which is preliminary data.</text>
</comment>
<proteinExistence type="predicted"/>
<accession>A0A3P3TZA0</accession>
<keyword evidence="1" id="KW-0004">4Fe-4S</keyword>
<dbReference type="SUPFAM" id="SSF49785">
    <property type="entry name" value="Galactose-binding domain-like"/>
    <property type="match status" value="1"/>
</dbReference>
<name>A0A3P3TZA0_9BACL</name>
<keyword evidence="2" id="KW-0479">Metal-binding</keyword>
<protein>
    <submittedName>
        <fullName evidence="6">FAD-dependent oxidoreductase</fullName>
    </submittedName>
</protein>
<keyword evidence="5" id="KW-0411">Iron-sulfur</keyword>
<keyword evidence="4" id="KW-0408">Iron</keyword>
<dbReference type="InterPro" id="IPR008979">
    <property type="entry name" value="Galactose-bd-like_sf"/>
</dbReference>